<feature type="transmembrane region" description="Helical" evidence="2">
    <location>
        <begin position="989"/>
        <end position="1015"/>
    </location>
</feature>
<keyword evidence="2" id="KW-0812">Transmembrane</keyword>
<feature type="compositionally biased region" description="Low complexity" evidence="1">
    <location>
        <begin position="94"/>
        <end position="104"/>
    </location>
</feature>
<feature type="transmembrane region" description="Helical" evidence="2">
    <location>
        <begin position="354"/>
        <end position="377"/>
    </location>
</feature>
<dbReference type="Gene3D" id="3.30.70.1320">
    <property type="entry name" value="Multidrug efflux transporter AcrB pore domain like"/>
    <property type="match status" value="2"/>
</dbReference>
<evidence type="ECO:0000313" key="3">
    <source>
        <dbReference type="EMBL" id="CAA9491256.1"/>
    </source>
</evidence>
<dbReference type="GO" id="GO:0005886">
    <property type="term" value="C:plasma membrane"/>
    <property type="evidence" value="ECO:0007669"/>
    <property type="project" value="TreeGrafter"/>
</dbReference>
<feature type="transmembrane region" description="Helical" evidence="2">
    <location>
        <begin position="221"/>
        <end position="240"/>
    </location>
</feature>
<dbReference type="Gene3D" id="3.30.2090.10">
    <property type="entry name" value="Multidrug efflux transporter AcrB TolC docking domain, DN and DC subdomains"/>
    <property type="match status" value="3"/>
</dbReference>
<reference evidence="3" key="1">
    <citation type="submission" date="2020-02" db="EMBL/GenBank/DDBJ databases">
        <authorList>
            <person name="Meier V. D."/>
        </authorList>
    </citation>
    <scope>NUCLEOTIDE SEQUENCE</scope>
    <source>
        <strain evidence="3">AVDCRST_MAG05</strain>
    </source>
</reference>
<dbReference type="Gene3D" id="3.30.70.1430">
    <property type="entry name" value="Multidrug efflux transporter AcrB pore domain"/>
    <property type="match status" value="1"/>
</dbReference>
<feature type="transmembrane region" description="Helical" evidence="2">
    <location>
        <begin position="247"/>
        <end position="266"/>
    </location>
</feature>
<dbReference type="SUPFAM" id="SSF82714">
    <property type="entry name" value="Multidrug efflux transporter AcrB TolC docking domain, DN and DC subdomains"/>
    <property type="match status" value="1"/>
</dbReference>
<dbReference type="SUPFAM" id="SSF82866">
    <property type="entry name" value="Multidrug efflux transporter AcrB transmembrane domain"/>
    <property type="match status" value="2"/>
</dbReference>
<dbReference type="PANTHER" id="PTHR32063">
    <property type="match status" value="1"/>
</dbReference>
<evidence type="ECO:0000256" key="1">
    <source>
        <dbReference type="SAM" id="MobiDB-lite"/>
    </source>
</evidence>
<feature type="transmembrane region" description="Helical" evidence="2">
    <location>
        <begin position="424"/>
        <end position="451"/>
    </location>
</feature>
<accession>A0A6J4SDF8</accession>
<feature type="transmembrane region" description="Helical" evidence="2">
    <location>
        <begin position="327"/>
        <end position="348"/>
    </location>
</feature>
<feature type="transmembrane region" description="Helical" evidence="2">
    <location>
        <begin position="884"/>
        <end position="904"/>
    </location>
</feature>
<sequence length="1024" mass="105096">MTEYAEDEAIPLIEDVEGVASADLVGGAERQIEVDLKPAELEERGIPAEAIVGAISGSNVNAPVGEVSVDGLATPVRTTSELTTVEELQDLPIGAGAPTGAAPTGAPPTGAPAGAPAGASAPPSAASAAASPAPEAEAPEPVLLSDVAEVREVSSDISGVSRTNGEPSLGLNVVKEPEANTVEVADGVTAALEEVRDDLGDDEVLVVFNSAEDVEESVNGLVEKALIGGLLAVGIIFLFLRSPRATLVTAVSLPTSILAALLFSWADNLTLNIITLAGLTIAVGRVVDDAIVVLENSYRYVQDGLEPEEAALKGATEVASAITSSTLTTTAVFLPLGLVGGIVSKFFLPLSLTVAFALLASLIVSITIIPVLTSVFIKRRVKREARVEERDDRGTPDEGYEEDDEFVEYESRRSRRNGRGSSPALGMLTGALLALGVLFVGAVVAAGAGLLDGVPGVPAGVVDALGGIADAVRGAVARVDTGSPVFLVAAGAVAAVLIVGLALLAVRAARRSAARGGGSGDGMLVELYAPLLRWSLRHRLAVLVLALLAFVGGLAAIPFLAVSFFPPSEERLLQASAELPAGTDIDETSERLRPFEDFMNGDRGVEGYQLSIGGEDNFNPDSPLRTGNQAQAFIVVEEDANVQKTLGRLAAEGRDLYGQGFQVQVLQQGPPTGGIEVTITGGSEDKLRRASEAVVNEIEKNEDITNVQSDISEVSPEIEVFVNDQEAARAGLSPSAVTTSLGTLLGGTGSQVTLGDEPVAIGLPEGSVDSIEEVRELPLGPGQTVGDVAEVREVQAPSAISRADGDRAVTVTGTITSEDTSSVSNEVNAALPTLDLPDGVTAAVGGESEDIEESFRNLFLSIIVALVLVYLILVVFFGSLVTPLIILLAVPLTTAGAFGALLVTGTALSLPALLGVLLLIGIVVSNAILLVDFAQGARDRHDTVDGAVYEAGRARLRPILMTALATIFALVPLAFGVGGGGSALISSSLAIPVIGGLITSTFLTLLVVPVGYSLVKGGIRRKKG</sequence>
<organism evidence="3">
    <name type="scientific">uncultured Rubrobacteraceae bacterium</name>
    <dbReference type="NCBI Taxonomy" id="349277"/>
    <lineage>
        <taxon>Bacteria</taxon>
        <taxon>Bacillati</taxon>
        <taxon>Actinomycetota</taxon>
        <taxon>Rubrobacteria</taxon>
        <taxon>Rubrobacterales</taxon>
        <taxon>Rubrobacteraceae</taxon>
        <taxon>environmental samples</taxon>
    </lineage>
</organism>
<feature type="region of interest" description="Disordered" evidence="1">
    <location>
        <begin position="387"/>
        <end position="420"/>
    </location>
</feature>
<feature type="transmembrane region" description="Helical" evidence="2">
    <location>
        <begin position="540"/>
        <end position="565"/>
    </location>
</feature>
<dbReference type="GO" id="GO:0042910">
    <property type="term" value="F:xenobiotic transmembrane transporter activity"/>
    <property type="evidence" value="ECO:0007669"/>
    <property type="project" value="TreeGrafter"/>
</dbReference>
<feature type="transmembrane region" description="Helical" evidence="2">
    <location>
        <begin position="959"/>
        <end position="977"/>
    </location>
</feature>
<feature type="transmembrane region" description="Helical" evidence="2">
    <location>
        <begin position="910"/>
        <end position="931"/>
    </location>
</feature>
<gene>
    <name evidence="3" type="ORF">AVDCRST_MAG05-1844</name>
</gene>
<proteinExistence type="predicted"/>
<dbReference type="PRINTS" id="PR00702">
    <property type="entry name" value="ACRIFLAVINRP"/>
</dbReference>
<keyword evidence="2" id="KW-0472">Membrane</keyword>
<feature type="compositionally biased region" description="Acidic residues" evidence="1">
    <location>
        <begin position="398"/>
        <end position="408"/>
    </location>
</feature>
<dbReference type="Gene3D" id="1.20.1640.10">
    <property type="entry name" value="Multidrug efflux transporter AcrB transmembrane domain"/>
    <property type="match status" value="3"/>
</dbReference>
<feature type="transmembrane region" description="Helical" evidence="2">
    <location>
        <begin position="858"/>
        <end position="877"/>
    </location>
</feature>
<dbReference type="EMBL" id="CADCVM010000202">
    <property type="protein sequence ID" value="CAA9491256.1"/>
    <property type="molecule type" value="Genomic_DNA"/>
</dbReference>
<dbReference type="Gene3D" id="3.30.70.1440">
    <property type="entry name" value="Multidrug efflux transporter AcrB pore domain"/>
    <property type="match status" value="1"/>
</dbReference>
<dbReference type="AlphaFoldDB" id="A0A6J4SDF8"/>
<feature type="transmembrane region" description="Helical" evidence="2">
    <location>
        <begin position="485"/>
        <end position="506"/>
    </location>
</feature>
<feature type="compositionally biased region" description="Basic and acidic residues" evidence="1">
    <location>
        <begin position="387"/>
        <end position="396"/>
    </location>
</feature>
<name>A0A6J4SDF8_9ACTN</name>
<dbReference type="PANTHER" id="PTHR32063:SF0">
    <property type="entry name" value="SWARMING MOTILITY PROTEIN SWRC"/>
    <property type="match status" value="1"/>
</dbReference>
<feature type="region of interest" description="Disordered" evidence="1">
    <location>
        <begin position="88"/>
        <end position="139"/>
    </location>
</feature>
<feature type="compositionally biased region" description="Low complexity" evidence="1">
    <location>
        <begin position="111"/>
        <end position="139"/>
    </location>
</feature>
<dbReference type="InterPro" id="IPR001036">
    <property type="entry name" value="Acrflvin-R"/>
</dbReference>
<evidence type="ECO:0000256" key="2">
    <source>
        <dbReference type="SAM" id="Phobius"/>
    </source>
</evidence>
<keyword evidence="2" id="KW-1133">Transmembrane helix</keyword>
<protein>
    <submittedName>
        <fullName evidence="3">RND multidrug efflux transporter Acriflavin resistance protein</fullName>
    </submittedName>
</protein>
<dbReference type="Pfam" id="PF00873">
    <property type="entry name" value="ACR_tran"/>
    <property type="match status" value="3"/>
</dbReference>
<dbReference type="SUPFAM" id="SSF82693">
    <property type="entry name" value="Multidrug efflux transporter AcrB pore domain, PN1, PN2, PC1 and PC2 subdomains"/>
    <property type="match status" value="1"/>
</dbReference>
<dbReference type="InterPro" id="IPR027463">
    <property type="entry name" value="AcrB_DN_DC_subdom"/>
</dbReference>